<dbReference type="OrthoDB" id="167398at2759"/>
<feature type="transmembrane region" description="Helical" evidence="8">
    <location>
        <begin position="86"/>
        <end position="104"/>
    </location>
</feature>
<keyword evidence="6" id="KW-0813">Transport</keyword>
<evidence type="ECO:0000259" key="9">
    <source>
        <dbReference type="PROSITE" id="PS51384"/>
    </source>
</evidence>
<evidence type="ECO:0000256" key="1">
    <source>
        <dbReference type="ARBA" id="ARBA00004141"/>
    </source>
</evidence>
<evidence type="ECO:0000256" key="4">
    <source>
        <dbReference type="ARBA" id="ARBA00022989"/>
    </source>
</evidence>
<feature type="domain" description="FAD-binding FR-type" evidence="9">
    <location>
        <begin position="221"/>
        <end position="330"/>
    </location>
</feature>
<dbReference type="InterPro" id="IPR039261">
    <property type="entry name" value="FNR_nucleotide-bd"/>
</dbReference>
<organism evidence="10 11">
    <name type="scientific">Blyttiomyces helicus</name>
    <dbReference type="NCBI Taxonomy" id="388810"/>
    <lineage>
        <taxon>Eukaryota</taxon>
        <taxon>Fungi</taxon>
        <taxon>Fungi incertae sedis</taxon>
        <taxon>Chytridiomycota</taxon>
        <taxon>Chytridiomycota incertae sedis</taxon>
        <taxon>Chytridiomycetes</taxon>
        <taxon>Chytridiomycetes incertae sedis</taxon>
        <taxon>Blyttiomyces</taxon>
    </lineage>
</organism>
<dbReference type="Pfam" id="PF08022">
    <property type="entry name" value="FAD_binding_8"/>
    <property type="match status" value="1"/>
</dbReference>
<dbReference type="InterPro" id="IPR050369">
    <property type="entry name" value="RBOH/FRE"/>
</dbReference>
<comment type="subcellular location">
    <subcellularLocation>
        <location evidence="1">Membrane</location>
        <topology evidence="1">Multi-pass membrane protein</topology>
    </subcellularLocation>
</comment>
<evidence type="ECO:0000256" key="2">
    <source>
        <dbReference type="ARBA" id="ARBA00022692"/>
    </source>
</evidence>
<dbReference type="PANTHER" id="PTHR11972:SF39">
    <property type="entry name" value="FAD-BINDING FR-TYPE DOMAIN-CONTAINING PROTEIN"/>
    <property type="match status" value="1"/>
</dbReference>
<protein>
    <submittedName>
        <fullName evidence="10">Ferric reductase NAD binding domain-containing protein</fullName>
    </submittedName>
</protein>
<dbReference type="InterPro" id="IPR017927">
    <property type="entry name" value="FAD-bd_FR_type"/>
</dbReference>
<dbReference type="SFLD" id="SFLDS00052">
    <property type="entry name" value="Ferric_Reductase_Domain"/>
    <property type="match status" value="1"/>
</dbReference>
<dbReference type="InterPro" id="IPR017938">
    <property type="entry name" value="Riboflavin_synthase-like_b-brl"/>
</dbReference>
<dbReference type="GO" id="GO:0042554">
    <property type="term" value="P:superoxide anion generation"/>
    <property type="evidence" value="ECO:0007669"/>
    <property type="project" value="TreeGrafter"/>
</dbReference>
<keyword evidence="3" id="KW-0249">Electron transport</keyword>
<dbReference type="CDD" id="cd06186">
    <property type="entry name" value="NOX_Duox_like_FAD_NADP"/>
    <property type="match status" value="1"/>
</dbReference>
<keyword evidence="2 8" id="KW-0812">Transmembrane</keyword>
<evidence type="ECO:0000313" key="11">
    <source>
        <dbReference type="Proteomes" id="UP000269721"/>
    </source>
</evidence>
<evidence type="ECO:0000256" key="5">
    <source>
        <dbReference type="ARBA" id="ARBA00023002"/>
    </source>
</evidence>
<dbReference type="GO" id="GO:0006952">
    <property type="term" value="P:defense response"/>
    <property type="evidence" value="ECO:0007669"/>
    <property type="project" value="TreeGrafter"/>
</dbReference>
<dbReference type="SFLD" id="SFLDG01168">
    <property type="entry name" value="Ferric_reductase_subgroup_(FRE"/>
    <property type="match status" value="1"/>
</dbReference>
<feature type="transmembrane region" description="Helical" evidence="8">
    <location>
        <begin position="45"/>
        <end position="65"/>
    </location>
</feature>
<reference evidence="11" key="1">
    <citation type="journal article" date="2018" name="Nat. Microbiol.">
        <title>Leveraging single-cell genomics to expand the fungal tree of life.</title>
        <authorList>
            <person name="Ahrendt S.R."/>
            <person name="Quandt C.A."/>
            <person name="Ciobanu D."/>
            <person name="Clum A."/>
            <person name="Salamov A."/>
            <person name="Andreopoulos B."/>
            <person name="Cheng J.F."/>
            <person name="Woyke T."/>
            <person name="Pelin A."/>
            <person name="Henrissat B."/>
            <person name="Reynolds N.K."/>
            <person name="Benny G.L."/>
            <person name="Smith M.E."/>
            <person name="James T.Y."/>
            <person name="Grigoriev I.V."/>
        </authorList>
    </citation>
    <scope>NUCLEOTIDE SEQUENCE [LARGE SCALE GENOMIC DNA]</scope>
</reference>
<keyword evidence="4 8" id="KW-1133">Transmembrane helix</keyword>
<feature type="transmembrane region" description="Helical" evidence="8">
    <location>
        <begin position="7"/>
        <end position="25"/>
    </location>
</feature>
<dbReference type="SUPFAM" id="SSF52343">
    <property type="entry name" value="Ferredoxin reductase-like, C-terminal NADP-linked domain"/>
    <property type="match status" value="1"/>
</dbReference>
<evidence type="ECO:0000256" key="7">
    <source>
        <dbReference type="ARBA" id="ARBA00023136"/>
    </source>
</evidence>
<proteinExistence type="predicted"/>
<evidence type="ECO:0000313" key="10">
    <source>
        <dbReference type="EMBL" id="RKO87562.1"/>
    </source>
</evidence>
<dbReference type="Pfam" id="PF01794">
    <property type="entry name" value="Ferric_reduct"/>
    <property type="match status" value="1"/>
</dbReference>
<keyword evidence="11" id="KW-1185">Reference proteome</keyword>
<keyword evidence="6" id="KW-0406">Ion transport</keyword>
<feature type="transmembrane region" description="Helical" evidence="8">
    <location>
        <begin position="164"/>
        <end position="184"/>
    </location>
</feature>
<evidence type="ECO:0000256" key="6">
    <source>
        <dbReference type="ARBA" id="ARBA00023065"/>
    </source>
</evidence>
<dbReference type="Proteomes" id="UP000269721">
    <property type="component" value="Unassembled WGS sequence"/>
</dbReference>
<dbReference type="Gene3D" id="2.40.30.10">
    <property type="entry name" value="Translation factors"/>
    <property type="match status" value="1"/>
</dbReference>
<evidence type="ECO:0000256" key="8">
    <source>
        <dbReference type="SAM" id="Phobius"/>
    </source>
</evidence>
<dbReference type="GO" id="GO:0006811">
    <property type="term" value="P:monoatomic ion transport"/>
    <property type="evidence" value="ECO:0007669"/>
    <property type="project" value="UniProtKB-KW"/>
</dbReference>
<evidence type="ECO:0000256" key="3">
    <source>
        <dbReference type="ARBA" id="ARBA00022982"/>
    </source>
</evidence>
<keyword evidence="5" id="KW-0560">Oxidoreductase</keyword>
<dbReference type="Pfam" id="PF08030">
    <property type="entry name" value="NAD_binding_6"/>
    <property type="match status" value="1"/>
</dbReference>
<dbReference type="AlphaFoldDB" id="A0A4P9W6F0"/>
<dbReference type="SUPFAM" id="SSF63380">
    <property type="entry name" value="Riboflavin synthase domain-like"/>
    <property type="match status" value="1"/>
</dbReference>
<dbReference type="InterPro" id="IPR013112">
    <property type="entry name" value="FAD-bd_8"/>
</dbReference>
<dbReference type="Gene3D" id="3.40.50.80">
    <property type="entry name" value="Nucleotide-binding domain of ferredoxin-NADP reductase (FNR) module"/>
    <property type="match status" value="1"/>
</dbReference>
<dbReference type="PROSITE" id="PS51384">
    <property type="entry name" value="FAD_FR"/>
    <property type="match status" value="1"/>
</dbReference>
<name>A0A4P9W6F0_9FUNG</name>
<dbReference type="EMBL" id="KZ997328">
    <property type="protein sequence ID" value="RKO87562.1"/>
    <property type="molecule type" value="Genomic_DNA"/>
</dbReference>
<dbReference type="PANTHER" id="PTHR11972">
    <property type="entry name" value="NADPH OXIDASE"/>
    <property type="match status" value="1"/>
</dbReference>
<gene>
    <name evidence="10" type="ORF">BDK51DRAFT_16663</name>
</gene>
<dbReference type="InterPro" id="IPR013121">
    <property type="entry name" value="Fe_red_NAD-bd_6"/>
</dbReference>
<dbReference type="InterPro" id="IPR013130">
    <property type="entry name" value="Fe3_Rdtase_TM_dom"/>
</dbReference>
<feature type="transmembrane region" description="Helical" evidence="8">
    <location>
        <begin position="133"/>
        <end position="152"/>
    </location>
</feature>
<dbReference type="SFLD" id="SFLDG01169">
    <property type="entry name" value="NADPH_oxidase_subgroup_(NOX)"/>
    <property type="match status" value="1"/>
</dbReference>
<sequence length="501" mass="57634">MTWKKFAFYTIWVAFHMALFVGGFIKQRDDFELRTLDSLGDSVFISRGAGLVLLVDTFLLLLPVCRNIISIIRGSFVNRYIPFDHNIFLHKCTAYSMLFFSLVHTNAHYTNFFKVQEQLPSLGPAWKIHYTEWAGVTGHIMLVLMFFIYTSAKIEVRQKKFETFWYAHHLFIPFYLLLFFHAFGCFVKSTDTGKCKGYGTVYYTVPTFTIYMLERVLREYRGRQPTTLTKVVFHPGKTLELQFDKPSFQYKPGQYLFINIPEVSYFQWHPFTISSTPEEGFVSIHIRLVGDWTNAVAKLLGCFQNGGISKAGNNLPTIRVDGPFGAPAEDFYKYKVACLVGAGIGVTPAASLLKSVWYRYYRKAPMNLQKVYFFWVNRDKEAFEWFQSLLSTLEESVPTSFLEIHVYLTGKLSVDDIQNIVLNDSDDVDPLTELHTRCHYGRPNWNRIFNGVKAACAPLYQDGLEVGVFYCGPAQLAATLKAATSETSSKQVKFDFRKEHF</sequence>
<keyword evidence="7 8" id="KW-0472">Membrane</keyword>
<accession>A0A4P9W6F0</accession>
<dbReference type="GO" id="GO:0043020">
    <property type="term" value="C:NADPH oxidase complex"/>
    <property type="evidence" value="ECO:0007669"/>
    <property type="project" value="TreeGrafter"/>
</dbReference>
<dbReference type="GO" id="GO:0016175">
    <property type="term" value="F:superoxide-generating NAD(P)H oxidase activity"/>
    <property type="evidence" value="ECO:0007669"/>
    <property type="project" value="TreeGrafter"/>
</dbReference>